<dbReference type="SUPFAM" id="SSF103481">
    <property type="entry name" value="Multidrug resistance efflux transporter EmrE"/>
    <property type="match status" value="2"/>
</dbReference>
<dbReference type="PANTHER" id="PTHR32322:SF2">
    <property type="entry name" value="EAMA DOMAIN-CONTAINING PROTEIN"/>
    <property type="match status" value="1"/>
</dbReference>
<feature type="transmembrane region" description="Helical" evidence="6">
    <location>
        <begin position="67"/>
        <end position="88"/>
    </location>
</feature>
<evidence type="ECO:0000313" key="9">
    <source>
        <dbReference type="Proteomes" id="UP001155241"/>
    </source>
</evidence>
<keyword evidence="5 6" id="KW-0472">Membrane</keyword>
<dbReference type="GO" id="GO:0016020">
    <property type="term" value="C:membrane"/>
    <property type="evidence" value="ECO:0007669"/>
    <property type="project" value="UniProtKB-SubCell"/>
</dbReference>
<feature type="domain" description="EamA" evidence="7">
    <location>
        <begin position="157"/>
        <end position="295"/>
    </location>
</feature>
<dbReference type="EMBL" id="JAMXLR010000015">
    <property type="protein sequence ID" value="MCO6042923.1"/>
    <property type="molecule type" value="Genomic_DNA"/>
</dbReference>
<evidence type="ECO:0000259" key="7">
    <source>
        <dbReference type="Pfam" id="PF00892"/>
    </source>
</evidence>
<comment type="similarity">
    <text evidence="2">Belongs to the EamA transporter family.</text>
</comment>
<organism evidence="8 9">
    <name type="scientific">Aeoliella straminimaris</name>
    <dbReference type="NCBI Taxonomy" id="2954799"/>
    <lineage>
        <taxon>Bacteria</taxon>
        <taxon>Pseudomonadati</taxon>
        <taxon>Planctomycetota</taxon>
        <taxon>Planctomycetia</taxon>
        <taxon>Pirellulales</taxon>
        <taxon>Lacipirellulaceae</taxon>
        <taxon>Aeoliella</taxon>
    </lineage>
</organism>
<dbReference type="InterPro" id="IPR037185">
    <property type="entry name" value="EmrE-like"/>
</dbReference>
<keyword evidence="3 6" id="KW-0812">Transmembrane</keyword>
<name>A0A9X2F780_9BACT</name>
<reference evidence="8" key="1">
    <citation type="submission" date="2022-06" db="EMBL/GenBank/DDBJ databases">
        <title>Aeoliella straminimaris, a novel planctomycete from sediments.</title>
        <authorList>
            <person name="Vitorino I.R."/>
            <person name="Lage O.M."/>
        </authorList>
    </citation>
    <scope>NUCLEOTIDE SEQUENCE</scope>
    <source>
        <strain evidence="8">ICT_H6.2</strain>
    </source>
</reference>
<dbReference type="InterPro" id="IPR000620">
    <property type="entry name" value="EamA_dom"/>
</dbReference>
<feature type="transmembrane region" description="Helical" evidence="6">
    <location>
        <begin position="278"/>
        <end position="297"/>
    </location>
</feature>
<dbReference type="PANTHER" id="PTHR32322">
    <property type="entry name" value="INNER MEMBRANE TRANSPORTER"/>
    <property type="match status" value="1"/>
</dbReference>
<feature type="transmembrane region" description="Helical" evidence="6">
    <location>
        <begin position="226"/>
        <end position="246"/>
    </location>
</feature>
<evidence type="ECO:0000313" key="8">
    <source>
        <dbReference type="EMBL" id="MCO6042923.1"/>
    </source>
</evidence>
<evidence type="ECO:0000256" key="6">
    <source>
        <dbReference type="SAM" id="Phobius"/>
    </source>
</evidence>
<keyword evidence="4 6" id="KW-1133">Transmembrane helix</keyword>
<sequence length="298" mass="31004">MFASHLGEFAGLAAALLWAVTAMLYFHIGRSIPPLTLNLYKGVLASTMLAVALAVQGSLFIAGDATALAWLLASGAVGIGIGDTAFFAALNRLGERRTVLMAETLAPPLTTLIAMVVLAELLPLAAYLGMALTLLGVAWVIVDRGIGDPRDREHLKSGVVYAMVAALCQAIGAVISRGILTTTDIGPMQSALVRMLGGVAILLVWLPASGRPLLPSSARRTTIWRWILLATFIGTFIGITLQQIALQNADAGIAQTLLATSSLFVMPLVVLRGESVSLRAVCGAVMAVGGIAMLFAAS</sequence>
<evidence type="ECO:0000256" key="2">
    <source>
        <dbReference type="ARBA" id="ARBA00007362"/>
    </source>
</evidence>
<comment type="subcellular location">
    <subcellularLocation>
        <location evidence="1">Membrane</location>
        <topology evidence="1">Multi-pass membrane protein</topology>
    </subcellularLocation>
</comment>
<proteinExistence type="inferred from homology"/>
<dbReference type="AlphaFoldDB" id="A0A9X2F780"/>
<feature type="transmembrane region" description="Helical" evidence="6">
    <location>
        <begin position="6"/>
        <end position="26"/>
    </location>
</feature>
<evidence type="ECO:0000256" key="4">
    <source>
        <dbReference type="ARBA" id="ARBA00022989"/>
    </source>
</evidence>
<feature type="transmembrane region" description="Helical" evidence="6">
    <location>
        <begin position="125"/>
        <end position="146"/>
    </location>
</feature>
<dbReference type="InterPro" id="IPR050638">
    <property type="entry name" value="AA-Vitamin_Transporters"/>
</dbReference>
<accession>A0A9X2F780</accession>
<feature type="transmembrane region" description="Helical" evidence="6">
    <location>
        <begin position="158"/>
        <end position="180"/>
    </location>
</feature>
<feature type="transmembrane region" description="Helical" evidence="6">
    <location>
        <begin position="100"/>
        <end position="119"/>
    </location>
</feature>
<gene>
    <name evidence="8" type="ORF">NG895_03285</name>
</gene>
<feature type="transmembrane region" description="Helical" evidence="6">
    <location>
        <begin position="38"/>
        <end position="61"/>
    </location>
</feature>
<feature type="transmembrane region" description="Helical" evidence="6">
    <location>
        <begin position="192"/>
        <end position="214"/>
    </location>
</feature>
<evidence type="ECO:0000256" key="5">
    <source>
        <dbReference type="ARBA" id="ARBA00023136"/>
    </source>
</evidence>
<dbReference type="Pfam" id="PF00892">
    <property type="entry name" value="EamA"/>
    <property type="match status" value="2"/>
</dbReference>
<dbReference type="Proteomes" id="UP001155241">
    <property type="component" value="Unassembled WGS sequence"/>
</dbReference>
<feature type="domain" description="EamA" evidence="7">
    <location>
        <begin position="6"/>
        <end position="141"/>
    </location>
</feature>
<keyword evidence="9" id="KW-1185">Reference proteome</keyword>
<feature type="transmembrane region" description="Helical" evidence="6">
    <location>
        <begin position="252"/>
        <end position="271"/>
    </location>
</feature>
<evidence type="ECO:0000256" key="3">
    <source>
        <dbReference type="ARBA" id="ARBA00022692"/>
    </source>
</evidence>
<comment type="caution">
    <text evidence="8">The sequence shown here is derived from an EMBL/GenBank/DDBJ whole genome shotgun (WGS) entry which is preliminary data.</text>
</comment>
<evidence type="ECO:0000256" key="1">
    <source>
        <dbReference type="ARBA" id="ARBA00004141"/>
    </source>
</evidence>
<dbReference type="RefSeq" id="WP_252851023.1">
    <property type="nucleotide sequence ID" value="NZ_JAMXLR010000015.1"/>
</dbReference>
<protein>
    <submittedName>
        <fullName evidence="8">DMT family transporter</fullName>
    </submittedName>
</protein>